<evidence type="ECO:0000313" key="2">
    <source>
        <dbReference type="Proteomes" id="UP000006729"/>
    </source>
</evidence>
<accession>A0A3N7F3R8</accession>
<dbReference type="SUPFAM" id="SSF48264">
    <property type="entry name" value="Cytochrome P450"/>
    <property type="match status" value="1"/>
</dbReference>
<dbReference type="InParanoid" id="A0A3N7F3R8"/>
<organism evidence="1 2">
    <name type="scientific">Populus trichocarpa</name>
    <name type="common">Western balsam poplar</name>
    <name type="synonym">Populus balsamifera subsp. trichocarpa</name>
    <dbReference type="NCBI Taxonomy" id="3694"/>
    <lineage>
        <taxon>Eukaryota</taxon>
        <taxon>Viridiplantae</taxon>
        <taxon>Streptophyta</taxon>
        <taxon>Embryophyta</taxon>
        <taxon>Tracheophyta</taxon>
        <taxon>Spermatophyta</taxon>
        <taxon>Magnoliopsida</taxon>
        <taxon>eudicotyledons</taxon>
        <taxon>Gunneridae</taxon>
        <taxon>Pentapetalae</taxon>
        <taxon>rosids</taxon>
        <taxon>fabids</taxon>
        <taxon>Malpighiales</taxon>
        <taxon>Salicaceae</taxon>
        <taxon>Saliceae</taxon>
        <taxon>Populus</taxon>
    </lineage>
</organism>
<evidence type="ECO:0000313" key="1">
    <source>
        <dbReference type="EMBL" id="RQO90952.1"/>
    </source>
</evidence>
<name>A0A3N7F3R8_POPTR</name>
<dbReference type="GO" id="GO:0005506">
    <property type="term" value="F:iron ion binding"/>
    <property type="evidence" value="ECO:0007669"/>
    <property type="project" value="InterPro"/>
</dbReference>
<reference evidence="1 2" key="1">
    <citation type="journal article" date="2006" name="Science">
        <title>The genome of black cottonwood, Populus trichocarpa (Torr. &amp; Gray).</title>
        <authorList>
            <person name="Tuskan G.A."/>
            <person name="Difazio S."/>
            <person name="Jansson S."/>
            <person name="Bohlmann J."/>
            <person name="Grigoriev I."/>
            <person name="Hellsten U."/>
            <person name="Putnam N."/>
            <person name="Ralph S."/>
            <person name="Rombauts S."/>
            <person name="Salamov A."/>
            <person name="Schein J."/>
            <person name="Sterck L."/>
            <person name="Aerts A."/>
            <person name="Bhalerao R.R."/>
            <person name="Bhalerao R.P."/>
            <person name="Blaudez D."/>
            <person name="Boerjan W."/>
            <person name="Brun A."/>
            <person name="Brunner A."/>
            <person name="Busov V."/>
            <person name="Campbell M."/>
            <person name="Carlson J."/>
            <person name="Chalot M."/>
            <person name="Chapman J."/>
            <person name="Chen G.L."/>
            <person name="Cooper D."/>
            <person name="Coutinho P.M."/>
            <person name="Couturier J."/>
            <person name="Covert S."/>
            <person name="Cronk Q."/>
            <person name="Cunningham R."/>
            <person name="Davis J."/>
            <person name="Degroeve S."/>
            <person name="Dejardin A."/>
            <person name="Depamphilis C."/>
            <person name="Detter J."/>
            <person name="Dirks B."/>
            <person name="Dubchak I."/>
            <person name="Duplessis S."/>
            <person name="Ehlting J."/>
            <person name="Ellis B."/>
            <person name="Gendler K."/>
            <person name="Goodstein D."/>
            <person name="Gribskov M."/>
            <person name="Grimwood J."/>
            <person name="Groover A."/>
            <person name="Gunter L."/>
            <person name="Hamberger B."/>
            <person name="Heinze B."/>
            <person name="Helariutta Y."/>
            <person name="Henrissat B."/>
            <person name="Holligan D."/>
            <person name="Holt R."/>
            <person name="Huang W."/>
            <person name="Islam-Faridi N."/>
            <person name="Jones S."/>
            <person name="Jones-Rhoades M."/>
            <person name="Jorgensen R."/>
            <person name="Joshi C."/>
            <person name="Kangasjarvi J."/>
            <person name="Karlsson J."/>
            <person name="Kelleher C."/>
            <person name="Kirkpatrick R."/>
            <person name="Kirst M."/>
            <person name="Kohler A."/>
            <person name="Kalluri U."/>
            <person name="Larimer F."/>
            <person name="Leebens-Mack J."/>
            <person name="Leple J.C."/>
            <person name="Locascio P."/>
            <person name="Lou Y."/>
            <person name="Lucas S."/>
            <person name="Martin F."/>
            <person name="Montanini B."/>
            <person name="Napoli C."/>
            <person name="Nelson D.R."/>
            <person name="Nelson C."/>
            <person name="Nieminen K."/>
            <person name="Nilsson O."/>
            <person name="Pereda V."/>
            <person name="Peter G."/>
            <person name="Philippe R."/>
            <person name="Pilate G."/>
            <person name="Poliakov A."/>
            <person name="Razumovskaya J."/>
            <person name="Richardson P."/>
            <person name="Rinaldi C."/>
            <person name="Ritland K."/>
            <person name="Rouze P."/>
            <person name="Ryaboy D."/>
            <person name="Schmutz J."/>
            <person name="Schrader J."/>
            <person name="Segerman B."/>
            <person name="Shin H."/>
            <person name="Siddiqui A."/>
            <person name="Sterky F."/>
            <person name="Terry A."/>
            <person name="Tsai C.J."/>
            <person name="Uberbacher E."/>
            <person name="Unneberg P."/>
            <person name="Vahala J."/>
            <person name="Wall K."/>
            <person name="Wessler S."/>
            <person name="Yang G."/>
            <person name="Yin T."/>
            <person name="Douglas C."/>
            <person name="Marra M."/>
            <person name="Sandberg G."/>
            <person name="Van de Peer Y."/>
            <person name="Rokhsar D."/>
        </authorList>
    </citation>
    <scope>NUCLEOTIDE SEQUENCE [LARGE SCALE GENOMIC DNA]</scope>
    <source>
        <strain evidence="2">cv. Nisqually</strain>
    </source>
</reference>
<proteinExistence type="predicted"/>
<dbReference type="GO" id="GO:0016705">
    <property type="term" value="F:oxidoreductase activity, acting on paired donors, with incorporation or reduction of molecular oxygen"/>
    <property type="evidence" value="ECO:0007669"/>
    <property type="project" value="InterPro"/>
</dbReference>
<keyword evidence="2" id="KW-1185">Reference proteome</keyword>
<sequence length="93" mass="10461">MQLMAAINGCRGSYAFVQARRLRYGNCFKTTIFGVTQVFVPSTESAKTTILHDNSGKFTKRCIKSIAEIVGDQSLLCASREHHKFNICFRQIV</sequence>
<protein>
    <submittedName>
        <fullName evidence="1">Uncharacterized protein</fullName>
    </submittedName>
</protein>
<dbReference type="GO" id="GO:0004497">
    <property type="term" value="F:monooxygenase activity"/>
    <property type="evidence" value="ECO:0007669"/>
    <property type="project" value="InterPro"/>
</dbReference>
<dbReference type="GO" id="GO:0020037">
    <property type="term" value="F:heme binding"/>
    <property type="evidence" value="ECO:0007669"/>
    <property type="project" value="InterPro"/>
</dbReference>
<gene>
    <name evidence="1" type="ORF">POPTR_005G230001</name>
</gene>
<dbReference type="Proteomes" id="UP000006729">
    <property type="component" value="Chromosome 5"/>
</dbReference>
<dbReference type="AlphaFoldDB" id="A0A3N7F3R8"/>
<dbReference type="Gene3D" id="1.10.630.10">
    <property type="entry name" value="Cytochrome P450"/>
    <property type="match status" value="1"/>
</dbReference>
<dbReference type="InterPro" id="IPR036396">
    <property type="entry name" value="Cyt_P450_sf"/>
</dbReference>
<dbReference type="EMBL" id="CM009294">
    <property type="protein sequence ID" value="RQO90952.1"/>
    <property type="molecule type" value="Genomic_DNA"/>
</dbReference>